<dbReference type="InterPro" id="IPR000326">
    <property type="entry name" value="PAP2/HPO"/>
</dbReference>
<sequence length="180" mass="19503">MDQEITRWINAPAGNYAALDMAMVAITRYGVPLLVLLVVVQWWGRQERPHLRHTCIAAGLSFLVGLGFNQIVLLFVQRVRPYDAGISHLIIERSADWSFPSDHSTASFAIAAAFLLHGFKGRGSALLIAALAVGLSRVYVGTHYVTDVLGGAATGIVAAMLVCLLYREGTRADRLVTGIL</sequence>
<dbReference type="PANTHER" id="PTHR14969:SF13">
    <property type="entry name" value="AT30094P"/>
    <property type="match status" value="1"/>
</dbReference>
<gene>
    <name evidence="3" type="ORF">ACFOHJ_18900</name>
</gene>
<proteinExistence type="predicted"/>
<dbReference type="Pfam" id="PF01569">
    <property type="entry name" value="PAP2"/>
    <property type="match status" value="1"/>
</dbReference>
<feature type="domain" description="Phosphatidic acid phosphatase type 2/haloperoxidase" evidence="2">
    <location>
        <begin position="54"/>
        <end position="163"/>
    </location>
</feature>
<dbReference type="Proteomes" id="UP001595583">
    <property type="component" value="Unassembled WGS sequence"/>
</dbReference>
<organism evidence="3 4">
    <name type="scientific">Aquamicrobium soli</name>
    <dbReference type="NCBI Taxonomy" id="1811518"/>
    <lineage>
        <taxon>Bacteria</taxon>
        <taxon>Pseudomonadati</taxon>
        <taxon>Pseudomonadota</taxon>
        <taxon>Alphaproteobacteria</taxon>
        <taxon>Hyphomicrobiales</taxon>
        <taxon>Phyllobacteriaceae</taxon>
        <taxon>Aquamicrobium</taxon>
    </lineage>
</organism>
<evidence type="ECO:0000259" key="2">
    <source>
        <dbReference type="SMART" id="SM00014"/>
    </source>
</evidence>
<dbReference type="InterPro" id="IPR036938">
    <property type="entry name" value="PAP2/HPO_sf"/>
</dbReference>
<keyword evidence="1" id="KW-0812">Transmembrane</keyword>
<comment type="caution">
    <text evidence="3">The sequence shown here is derived from an EMBL/GenBank/DDBJ whole genome shotgun (WGS) entry which is preliminary data.</text>
</comment>
<keyword evidence="1" id="KW-1133">Transmembrane helix</keyword>
<evidence type="ECO:0000313" key="4">
    <source>
        <dbReference type="Proteomes" id="UP001595583"/>
    </source>
</evidence>
<feature type="transmembrane region" description="Helical" evidence="1">
    <location>
        <begin position="22"/>
        <end position="43"/>
    </location>
</feature>
<accession>A0ABV7KIP6</accession>
<dbReference type="SMART" id="SM00014">
    <property type="entry name" value="acidPPc"/>
    <property type="match status" value="1"/>
</dbReference>
<feature type="transmembrane region" description="Helical" evidence="1">
    <location>
        <begin position="55"/>
        <end position="77"/>
    </location>
</feature>
<dbReference type="SUPFAM" id="SSF48317">
    <property type="entry name" value="Acid phosphatase/Vanadium-dependent haloperoxidase"/>
    <property type="match status" value="1"/>
</dbReference>
<dbReference type="RefSeq" id="WP_378223382.1">
    <property type="nucleotide sequence ID" value="NZ_JBHRTK010000022.1"/>
</dbReference>
<evidence type="ECO:0000313" key="3">
    <source>
        <dbReference type="EMBL" id="MFC3208296.1"/>
    </source>
</evidence>
<reference evidence="4" key="1">
    <citation type="journal article" date="2019" name="Int. J. Syst. Evol. Microbiol.">
        <title>The Global Catalogue of Microorganisms (GCM) 10K type strain sequencing project: providing services to taxonomists for standard genome sequencing and annotation.</title>
        <authorList>
            <consortium name="The Broad Institute Genomics Platform"/>
            <consortium name="The Broad Institute Genome Sequencing Center for Infectious Disease"/>
            <person name="Wu L."/>
            <person name="Ma J."/>
        </authorList>
    </citation>
    <scope>NUCLEOTIDE SEQUENCE [LARGE SCALE GENOMIC DNA]</scope>
    <source>
        <strain evidence="4">KCTC 52165</strain>
    </source>
</reference>
<keyword evidence="1" id="KW-0472">Membrane</keyword>
<keyword evidence="4" id="KW-1185">Reference proteome</keyword>
<evidence type="ECO:0000256" key="1">
    <source>
        <dbReference type="SAM" id="Phobius"/>
    </source>
</evidence>
<feature type="transmembrane region" description="Helical" evidence="1">
    <location>
        <begin position="123"/>
        <end position="142"/>
    </location>
</feature>
<name>A0ABV7KIP6_9HYPH</name>
<dbReference type="Gene3D" id="1.20.144.10">
    <property type="entry name" value="Phosphatidic acid phosphatase type 2/haloperoxidase"/>
    <property type="match status" value="1"/>
</dbReference>
<dbReference type="PANTHER" id="PTHR14969">
    <property type="entry name" value="SPHINGOSINE-1-PHOSPHATE PHOSPHOHYDROLASE"/>
    <property type="match status" value="1"/>
</dbReference>
<feature type="transmembrane region" description="Helical" evidence="1">
    <location>
        <begin position="148"/>
        <end position="166"/>
    </location>
</feature>
<dbReference type="EMBL" id="JBHRTK010000022">
    <property type="protein sequence ID" value="MFC3208296.1"/>
    <property type="molecule type" value="Genomic_DNA"/>
</dbReference>
<protein>
    <submittedName>
        <fullName evidence="3">Phosphatase PAP2 family protein</fullName>
    </submittedName>
</protein>